<evidence type="ECO:0000313" key="1">
    <source>
        <dbReference type="EMBL" id="RFM34415.1"/>
    </source>
</evidence>
<proteinExistence type="predicted"/>
<protein>
    <submittedName>
        <fullName evidence="1">Uncharacterized protein</fullName>
    </submittedName>
</protein>
<name>A0A3E1P2M5_9BACT</name>
<reference evidence="1 2" key="1">
    <citation type="submission" date="2018-08" db="EMBL/GenBank/DDBJ databases">
        <title>Chitinophaga sp. K20C18050901, a novel bacterium isolated from forest soil.</title>
        <authorList>
            <person name="Wang C."/>
        </authorList>
    </citation>
    <scope>NUCLEOTIDE SEQUENCE [LARGE SCALE GENOMIC DNA]</scope>
    <source>
        <strain evidence="1 2">K20C18050901</strain>
    </source>
</reference>
<evidence type="ECO:0000313" key="2">
    <source>
        <dbReference type="Proteomes" id="UP000261174"/>
    </source>
</evidence>
<comment type="caution">
    <text evidence="1">The sequence shown here is derived from an EMBL/GenBank/DDBJ whole genome shotgun (WGS) entry which is preliminary data.</text>
</comment>
<dbReference type="EMBL" id="QTJV01000004">
    <property type="protein sequence ID" value="RFM34415.1"/>
    <property type="molecule type" value="Genomic_DNA"/>
</dbReference>
<keyword evidence="2" id="KW-1185">Reference proteome</keyword>
<dbReference type="AlphaFoldDB" id="A0A3E1P2M5"/>
<dbReference type="Proteomes" id="UP000261174">
    <property type="component" value="Unassembled WGS sequence"/>
</dbReference>
<accession>A0A3E1P2M5</accession>
<sequence>MARHTLYVIVRVIVDTALTDKKQLIDQFESQKEEFNFPGTPHVSILNVRWIDTWPKDPASGEPWIL</sequence>
<organism evidence="1 2">
    <name type="scientific">Chitinophaga silvisoli</name>
    <dbReference type="NCBI Taxonomy" id="2291814"/>
    <lineage>
        <taxon>Bacteria</taxon>
        <taxon>Pseudomonadati</taxon>
        <taxon>Bacteroidota</taxon>
        <taxon>Chitinophagia</taxon>
        <taxon>Chitinophagales</taxon>
        <taxon>Chitinophagaceae</taxon>
        <taxon>Chitinophaga</taxon>
    </lineage>
</organism>
<gene>
    <name evidence="1" type="ORF">DXN04_14125</name>
</gene>